<evidence type="ECO:0000256" key="4">
    <source>
        <dbReference type="ARBA" id="ARBA00022801"/>
    </source>
</evidence>
<evidence type="ECO:0000256" key="2">
    <source>
        <dbReference type="ARBA" id="ARBA00008891"/>
    </source>
</evidence>
<dbReference type="EMBL" id="JH711578">
    <property type="protein sequence ID" value="EIW81114.1"/>
    <property type="molecule type" value="Genomic_DNA"/>
</dbReference>
<dbReference type="EC" id="3.1.1.11" evidence="3"/>
<dbReference type="GeneID" id="19198477"/>
<dbReference type="GO" id="GO:0030599">
    <property type="term" value="F:pectinesterase activity"/>
    <property type="evidence" value="ECO:0007669"/>
    <property type="project" value="UniProtKB-EC"/>
</dbReference>
<keyword evidence="9" id="KW-1185">Reference proteome</keyword>
<dbReference type="SUPFAM" id="SSF51126">
    <property type="entry name" value="Pectin lyase-like"/>
    <property type="match status" value="1"/>
</dbReference>
<keyword evidence="6" id="KW-0732">Signal</keyword>
<accession>A0A5M3MQV3</accession>
<dbReference type="GO" id="GO:0042545">
    <property type="term" value="P:cell wall modification"/>
    <property type="evidence" value="ECO:0007669"/>
    <property type="project" value="InterPro"/>
</dbReference>
<evidence type="ECO:0000256" key="5">
    <source>
        <dbReference type="ARBA" id="ARBA00023085"/>
    </source>
</evidence>
<feature type="domain" description="Pectinesterase catalytic" evidence="7">
    <location>
        <begin position="46"/>
        <end position="355"/>
    </location>
</feature>
<comment type="caution">
    <text evidence="8">The sequence shown here is derived from an EMBL/GenBank/DDBJ whole genome shotgun (WGS) entry which is preliminary data.</text>
</comment>
<dbReference type="KEGG" id="cput:CONPUDRAFT_104311"/>
<comment type="similarity">
    <text evidence="2">Belongs to the pectinesterase family.</text>
</comment>
<evidence type="ECO:0000256" key="1">
    <source>
        <dbReference type="ARBA" id="ARBA00005184"/>
    </source>
</evidence>
<dbReference type="PANTHER" id="PTHR31321">
    <property type="entry name" value="ACYL-COA THIOESTER HYDROLASE YBHC-RELATED"/>
    <property type="match status" value="1"/>
</dbReference>
<dbReference type="PANTHER" id="PTHR31321:SF137">
    <property type="entry name" value="PECTIN METHYL ESTERASE (EUROFUNG)"/>
    <property type="match status" value="1"/>
</dbReference>
<feature type="signal peptide" evidence="6">
    <location>
        <begin position="1"/>
        <end position="17"/>
    </location>
</feature>
<dbReference type="RefSeq" id="XP_007768532.1">
    <property type="nucleotide sequence ID" value="XM_007770342.1"/>
</dbReference>
<dbReference type="InterPro" id="IPR000070">
    <property type="entry name" value="Pectinesterase_cat"/>
</dbReference>
<gene>
    <name evidence="8" type="ORF">CONPUDRAFT_104311</name>
</gene>
<protein>
    <recommendedName>
        <fullName evidence="3">pectinesterase</fullName>
        <ecNumber evidence="3">3.1.1.11</ecNumber>
    </recommendedName>
</protein>
<dbReference type="Gene3D" id="2.160.20.10">
    <property type="entry name" value="Single-stranded right-handed beta-helix, Pectin lyase-like"/>
    <property type="match status" value="1"/>
</dbReference>
<dbReference type="GO" id="GO:0045490">
    <property type="term" value="P:pectin catabolic process"/>
    <property type="evidence" value="ECO:0007669"/>
    <property type="project" value="UniProtKB-UniPathway"/>
</dbReference>
<organism evidence="8 9">
    <name type="scientific">Coniophora puteana (strain RWD-64-598)</name>
    <name type="common">Brown rot fungus</name>
    <dbReference type="NCBI Taxonomy" id="741705"/>
    <lineage>
        <taxon>Eukaryota</taxon>
        <taxon>Fungi</taxon>
        <taxon>Dikarya</taxon>
        <taxon>Basidiomycota</taxon>
        <taxon>Agaricomycotina</taxon>
        <taxon>Agaricomycetes</taxon>
        <taxon>Agaricomycetidae</taxon>
        <taxon>Boletales</taxon>
        <taxon>Coniophorineae</taxon>
        <taxon>Coniophoraceae</taxon>
        <taxon>Coniophora</taxon>
    </lineage>
</organism>
<proteinExistence type="inferred from homology"/>
<dbReference type="InterPro" id="IPR012334">
    <property type="entry name" value="Pectin_lyas_fold"/>
</dbReference>
<evidence type="ECO:0000313" key="8">
    <source>
        <dbReference type="EMBL" id="EIW81114.1"/>
    </source>
</evidence>
<dbReference type="OMA" id="ENYGSEW"/>
<evidence type="ECO:0000259" key="7">
    <source>
        <dbReference type="Pfam" id="PF01095"/>
    </source>
</evidence>
<keyword evidence="4" id="KW-0378">Hydrolase</keyword>
<evidence type="ECO:0000256" key="6">
    <source>
        <dbReference type="SAM" id="SignalP"/>
    </source>
</evidence>
<feature type="chain" id="PRO_5024283302" description="pectinesterase" evidence="6">
    <location>
        <begin position="18"/>
        <end position="374"/>
    </location>
</feature>
<evidence type="ECO:0000313" key="9">
    <source>
        <dbReference type="Proteomes" id="UP000053558"/>
    </source>
</evidence>
<dbReference type="Proteomes" id="UP000053558">
    <property type="component" value="Unassembled WGS sequence"/>
</dbReference>
<name>A0A5M3MQV3_CONPW</name>
<dbReference type="UniPathway" id="UPA00545">
    <property type="reaction ID" value="UER00823"/>
</dbReference>
<comment type="pathway">
    <text evidence="1">Glycan metabolism; pectin degradation; 2-dehydro-3-deoxy-D-gluconate from pectin: step 1/5.</text>
</comment>
<reference evidence="9" key="1">
    <citation type="journal article" date="2012" name="Science">
        <title>The Paleozoic origin of enzymatic lignin decomposition reconstructed from 31 fungal genomes.</title>
        <authorList>
            <person name="Floudas D."/>
            <person name="Binder M."/>
            <person name="Riley R."/>
            <person name="Barry K."/>
            <person name="Blanchette R.A."/>
            <person name="Henrissat B."/>
            <person name="Martinez A.T."/>
            <person name="Otillar R."/>
            <person name="Spatafora J.W."/>
            <person name="Yadav J.S."/>
            <person name="Aerts A."/>
            <person name="Benoit I."/>
            <person name="Boyd A."/>
            <person name="Carlson A."/>
            <person name="Copeland A."/>
            <person name="Coutinho P.M."/>
            <person name="de Vries R.P."/>
            <person name="Ferreira P."/>
            <person name="Findley K."/>
            <person name="Foster B."/>
            <person name="Gaskell J."/>
            <person name="Glotzer D."/>
            <person name="Gorecki P."/>
            <person name="Heitman J."/>
            <person name="Hesse C."/>
            <person name="Hori C."/>
            <person name="Igarashi K."/>
            <person name="Jurgens J.A."/>
            <person name="Kallen N."/>
            <person name="Kersten P."/>
            <person name="Kohler A."/>
            <person name="Kuees U."/>
            <person name="Kumar T.K.A."/>
            <person name="Kuo A."/>
            <person name="LaButti K."/>
            <person name="Larrondo L.F."/>
            <person name="Lindquist E."/>
            <person name="Ling A."/>
            <person name="Lombard V."/>
            <person name="Lucas S."/>
            <person name="Lundell T."/>
            <person name="Martin R."/>
            <person name="McLaughlin D.J."/>
            <person name="Morgenstern I."/>
            <person name="Morin E."/>
            <person name="Murat C."/>
            <person name="Nagy L.G."/>
            <person name="Nolan M."/>
            <person name="Ohm R.A."/>
            <person name="Patyshakuliyeva A."/>
            <person name="Rokas A."/>
            <person name="Ruiz-Duenas F.J."/>
            <person name="Sabat G."/>
            <person name="Salamov A."/>
            <person name="Samejima M."/>
            <person name="Schmutz J."/>
            <person name="Slot J.C."/>
            <person name="St John F."/>
            <person name="Stenlid J."/>
            <person name="Sun H."/>
            <person name="Sun S."/>
            <person name="Syed K."/>
            <person name="Tsang A."/>
            <person name="Wiebenga A."/>
            <person name="Young D."/>
            <person name="Pisabarro A."/>
            <person name="Eastwood D.C."/>
            <person name="Martin F."/>
            <person name="Cullen D."/>
            <person name="Grigoriev I.V."/>
            <person name="Hibbett D.S."/>
        </authorList>
    </citation>
    <scope>NUCLEOTIDE SEQUENCE [LARGE SCALE GENOMIC DNA]</scope>
    <source>
        <strain evidence="9">RWD-64-598 SS2</strain>
    </source>
</reference>
<dbReference type="InterPro" id="IPR011050">
    <property type="entry name" value="Pectin_lyase_fold/virulence"/>
</dbReference>
<sequence length="374" mass="40891">MMRFLALVALFSAQVLALSPTYIDCQLQKDSSVSPVQGCPDGTLFVSSTDSRANYTTVQAAVNALPSTGDATILIGEGEYYERVEVSRTDPLTLLGQLNADTAYAANANASTRNLVTIWNNTYVQGDLTDEDTAVLYVVPDGTSFGNSDFRGYNINFQNRAANYSISQALVTTFEYTNASFYGCTFASYQDTWYTGHEANTYVYDSIIFGETDYLFGFGTAWFENVTLAQRACGGGLVAWQGANQTTAPGNRYGAYISNSQIMRSPDANATTDTYQECYLGRPWNPEAVTVYLKTYMDETIIPVGFKPWDGETTVPNTTYYAEYDSYGPGANNSARVPQDHILTTSEASNFTVDGVFLGAPTWIDYTYAQGGST</sequence>
<evidence type="ECO:0000256" key="3">
    <source>
        <dbReference type="ARBA" id="ARBA00013229"/>
    </source>
</evidence>
<dbReference type="OrthoDB" id="2019149at2759"/>
<dbReference type="Pfam" id="PF01095">
    <property type="entry name" value="Pectinesterase"/>
    <property type="match status" value="1"/>
</dbReference>
<keyword evidence="5" id="KW-0063">Aspartyl esterase</keyword>
<dbReference type="AlphaFoldDB" id="A0A5M3MQV3"/>